<sequence>MQMMKLYGAVLSAVLVMVSGTVRGAAPSPSSSPSGTLTVGSDFGVAPWIVRGRDGPEGFGVDLIRAVARDMGYGAVDIEDINFSGLFPALFSARIDMTVNPLNITRERSERLLFSEPIFATGNGFIVLKGERMAGLEDLRGKILAVNRGTLSDIWAAQNQNRYGFTVQRYETFPDSVLAVLTGRAFTALNEIPTTIYAASRNPLIEVAYRDFDGRNFAYAFRRGDVALRDRAERAIECLKRKGVLARLYTRWYGSAPPKDNPLTTIYPGFGPPGFSGYDARPHDLNCR</sequence>
<feature type="domain" description="Solute-binding protein family 3/N-terminal" evidence="3">
    <location>
        <begin position="36"/>
        <end position="256"/>
    </location>
</feature>
<dbReference type="SMART" id="SM00062">
    <property type="entry name" value="PBPb"/>
    <property type="match status" value="1"/>
</dbReference>
<dbReference type="Pfam" id="PF00497">
    <property type="entry name" value="SBP_bac_3"/>
    <property type="match status" value="1"/>
</dbReference>
<feature type="signal peptide" evidence="2">
    <location>
        <begin position="1"/>
        <end position="24"/>
    </location>
</feature>
<dbReference type="PANTHER" id="PTHR35936:SF17">
    <property type="entry name" value="ARGININE-BINDING EXTRACELLULAR PROTEIN ARTP"/>
    <property type="match status" value="1"/>
</dbReference>
<organism evidence="4 5">
    <name type="scientific">Nguyenibacter vanlangensis</name>
    <dbReference type="NCBI Taxonomy" id="1216886"/>
    <lineage>
        <taxon>Bacteria</taxon>
        <taxon>Pseudomonadati</taxon>
        <taxon>Pseudomonadota</taxon>
        <taxon>Alphaproteobacteria</taxon>
        <taxon>Acetobacterales</taxon>
        <taxon>Acetobacteraceae</taxon>
        <taxon>Nguyenibacter</taxon>
    </lineage>
</organism>
<proteinExistence type="predicted"/>
<evidence type="ECO:0000259" key="3">
    <source>
        <dbReference type="SMART" id="SM00062"/>
    </source>
</evidence>
<dbReference type="Proteomes" id="UP001449795">
    <property type="component" value="Chromosome"/>
</dbReference>
<reference evidence="4 5" key="1">
    <citation type="submission" date="2024-04" db="EMBL/GenBank/DDBJ databases">
        <title>Complete genome sequence of Nguyenibacter vanlangesis HBCM-1154, a strain capable of nitrogen fixation, IAA production, and phosphorus solubilization isolated from sugarcane soil.</title>
        <authorList>
            <person name="MY HANH P."/>
        </authorList>
    </citation>
    <scope>NUCLEOTIDE SEQUENCE [LARGE SCALE GENOMIC DNA]</scope>
    <source>
        <strain evidence="4 5">HBCM 1154</strain>
    </source>
</reference>
<evidence type="ECO:0000256" key="1">
    <source>
        <dbReference type="ARBA" id="ARBA00022729"/>
    </source>
</evidence>
<gene>
    <name evidence="4" type="ORF">AAC691_09825</name>
</gene>
<keyword evidence="5" id="KW-1185">Reference proteome</keyword>
<dbReference type="Gene3D" id="3.40.190.10">
    <property type="entry name" value="Periplasmic binding protein-like II"/>
    <property type="match status" value="2"/>
</dbReference>
<evidence type="ECO:0000313" key="5">
    <source>
        <dbReference type="Proteomes" id="UP001449795"/>
    </source>
</evidence>
<name>A0ABZ3DA95_9PROT</name>
<dbReference type="EMBL" id="CP152276">
    <property type="protein sequence ID" value="XAE44687.1"/>
    <property type="molecule type" value="Genomic_DNA"/>
</dbReference>
<dbReference type="CDD" id="cd13530">
    <property type="entry name" value="PBP2_peptides_like"/>
    <property type="match status" value="1"/>
</dbReference>
<dbReference type="RefSeq" id="WP_342629909.1">
    <property type="nucleotide sequence ID" value="NZ_CP152276.1"/>
</dbReference>
<accession>A0ABZ3DA95</accession>
<dbReference type="SUPFAM" id="SSF53850">
    <property type="entry name" value="Periplasmic binding protein-like II"/>
    <property type="match status" value="1"/>
</dbReference>
<dbReference type="InterPro" id="IPR001638">
    <property type="entry name" value="Solute-binding_3/MltF_N"/>
</dbReference>
<protein>
    <submittedName>
        <fullName evidence="4">Transporter substrate-binding domain-containing protein</fullName>
    </submittedName>
</protein>
<evidence type="ECO:0000313" key="4">
    <source>
        <dbReference type="EMBL" id="XAE44687.1"/>
    </source>
</evidence>
<keyword evidence="1 2" id="KW-0732">Signal</keyword>
<dbReference type="PANTHER" id="PTHR35936">
    <property type="entry name" value="MEMBRANE-BOUND LYTIC MUREIN TRANSGLYCOSYLASE F"/>
    <property type="match status" value="1"/>
</dbReference>
<feature type="chain" id="PRO_5045231349" evidence="2">
    <location>
        <begin position="25"/>
        <end position="288"/>
    </location>
</feature>
<evidence type="ECO:0000256" key="2">
    <source>
        <dbReference type="SAM" id="SignalP"/>
    </source>
</evidence>